<evidence type="ECO:0000256" key="2">
    <source>
        <dbReference type="ARBA" id="ARBA00023125"/>
    </source>
</evidence>
<keyword evidence="1" id="KW-0805">Transcription regulation</keyword>
<dbReference type="SMART" id="SM00347">
    <property type="entry name" value="HTH_MARR"/>
    <property type="match status" value="1"/>
</dbReference>
<dbReference type="PRINTS" id="PR00598">
    <property type="entry name" value="HTHMARR"/>
</dbReference>
<dbReference type="EMBL" id="DVNB01000090">
    <property type="protein sequence ID" value="HIU57927.1"/>
    <property type="molecule type" value="Genomic_DNA"/>
</dbReference>
<dbReference type="PROSITE" id="PS01117">
    <property type="entry name" value="HTH_MARR_1"/>
    <property type="match status" value="1"/>
</dbReference>
<feature type="domain" description="HTH marR-type" evidence="4">
    <location>
        <begin position="11"/>
        <end position="146"/>
    </location>
</feature>
<accession>A0A9D1MDA2</accession>
<gene>
    <name evidence="5" type="ORF">IAA61_09005</name>
</gene>
<dbReference type="GO" id="GO:0003677">
    <property type="term" value="F:DNA binding"/>
    <property type="evidence" value="ECO:0007669"/>
    <property type="project" value="UniProtKB-KW"/>
</dbReference>
<keyword evidence="3" id="KW-0804">Transcription</keyword>
<dbReference type="PANTHER" id="PTHR42756">
    <property type="entry name" value="TRANSCRIPTIONAL REGULATOR, MARR"/>
    <property type="match status" value="1"/>
</dbReference>
<dbReference type="InterPro" id="IPR000835">
    <property type="entry name" value="HTH_MarR-typ"/>
</dbReference>
<dbReference type="GO" id="GO:0003700">
    <property type="term" value="F:DNA-binding transcription factor activity"/>
    <property type="evidence" value="ECO:0007669"/>
    <property type="project" value="InterPro"/>
</dbReference>
<evidence type="ECO:0000313" key="6">
    <source>
        <dbReference type="Proteomes" id="UP000824109"/>
    </source>
</evidence>
<keyword evidence="2" id="KW-0238">DNA-binding</keyword>
<dbReference type="PROSITE" id="PS50995">
    <property type="entry name" value="HTH_MARR_2"/>
    <property type="match status" value="1"/>
</dbReference>
<sequence>MNSREERFAKVTELFQTLHRIRFSEILESDNNGPGMCMPEFSIALCINKMEEEGCEQVLVADLVKKLPSSPQAISKYLKQLEDRGLIERVSVRSDRRSTELMLTDKGREAFECSRKRMDMFFREVFAEVGDEEFDRMIGFLNRICESMMKRSQQAHENCRREINAPA</sequence>
<dbReference type="InterPro" id="IPR036390">
    <property type="entry name" value="WH_DNA-bd_sf"/>
</dbReference>
<evidence type="ECO:0000313" key="5">
    <source>
        <dbReference type="EMBL" id="HIU57927.1"/>
    </source>
</evidence>
<organism evidence="5 6">
    <name type="scientific">Candidatus Ornithomonoglobus merdipullorum</name>
    <dbReference type="NCBI Taxonomy" id="2840895"/>
    <lineage>
        <taxon>Bacteria</taxon>
        <taxon>Bacillati</taxon>
        <taxon>Bacillota</taxon>
        <taxon>Clostridia</taxon>
        <taxon>Candidatus Ornithomonoglobus</taxon>
    </lineage>
</organism>
<evidence type="ECO:0000259" key="4">
    <source>
        <dbReference type="PROSITE" id="PS50995"/>
    </source>
</evidence>
<proteinExistence type="predicted"/>
<dbReference type="InterPro" id="IPR036388">
    <property type="entry name" value="WH-like_DNA-bd_sf"/>
</dbReference>
<protein>
    <submittedName>
        <fullName evidence="5">MarR family transcriptional regulator</fullName>
    </submittedName>
</protein>
<dbReference type="InterPro" id="IPR023187">
    <property type="entry name" value="Tscrpt_reg_MarR-type_CS"/>
</dbReference>
<dbReference type="Proteomes" id="UP000824109">
    <property type="component" value="Unassembled WGS sequence"/>
</dbReference>
<dbReference type="AlphaFoldDB" id="A0A9D1MDA2"/>
<dbReference type="PANTHER" id="PTHR42756:SF1">
    <property type="entry name" value="TRANSCRIPTIONAL REPRESSOR OF EMRAB OPERON"/>
    <property type="match status" value="1"/>
</dbReference>
<name>A0A9D1MDA2_9FIRM</name>
<evidence type="ECO:0000256" key="3">
    <source>
        <dbReference type="ARBA" id="ARBA00023163"/>
    </source>
</evidence>
<dbReference type="Pfam" id="PF12802">
    <property type="entry name" value="MarR_2"/>
    <property type="match status" value="1"/>
</dbReference>
<dbReference type="Gene3D" id="1.10.10.10">
    <property type="entry name" value="Winged helix-like DNA-binding domain superfamily/Winged helix DNA-binding domain"/>
    <property type="match status" value="1"/>
</dbReference>
<comment type="caution">
    <text evidence="5">The sequence shown here is derived from an EMBL/GenBank/DDBJ whole genome shotgun (WGS) entry which is preliminary data.</text>
</comment>
<reference evidence="5" key="2">
    <citation type="journal article" date="2021" name="PeerJ">
        <title>Extensive microbial diversity within the chicken gut microbiome revealed by metagenomics and culture.</title>
        <authorList>
            <person name="Gilroy R."/>
            <person name="Ravi A."/>
            <person name="Getino M."/>
            <person name="Pursley I."/>
            <person name="Horton D.L."/>
            <person name="Alikhan N.F."/>
            <person name="Baker D."/>
            <person name="Gharbi K."/>
            <person name="Hall N."/>
            <person name="Watson M."/>
            <person name="Adriaenssens E.M."/>
            <person name="Foster-Nyarko E."/>
            <person name="Jarju S."/>
            <person name="Secka A."/>
            <person name="Antonio M."/>
            <person name="Oren A."/>
            <person name="Chaudhuri R.R."/>
            <person name="La Ragione R."/>
            <person name="Hildebrand F."/>
            <person name="Pallen M.J."/>
        </authorList>
    </citation>
    <scope>NUCLEOTIDE SEQUENCE</scope>
    <source>
        <strain evidence="5">USAMLcec3-3695</strain>
    </source>
</reference>
<evidence type="ECO:0000256" key="1">
    <source>
        <dbReference type="ARBA" id="ARBA00023015"/>
    </source>
</evidence>
<reference evidence="5" key="1">
    <citation type="submission" date="2020-10" db="EMBL/GenBank/DDBJ databases">
        <authorList>
            <person name="Gilroy R."/>
        </authorList>
    </citation>
    <scope>NUCLEOTIDE SEQUENCE</scope>
    <source>
        <strain evidence="5">USAMLcec3-3695</strain>
    </source>
</reference>
<dbReference type="SUPFAM" id="SSF46785">
    <property type="entry name" value="Winged helix' DNA-binding domain"/>
    <property type="match status" value="1"/>
</dbReference>